<dbReference type="SUPFAM" id="SSF57802">
    <property type="entry name" value="Rubredoxin-like"/>
    <property type="match status" value="1"/>
</dbReference>
<dbReference type="GO" id="GO:0010181">
    <property type="term" value="F:FMN binding"/>
    <property type="evidence" value="ECO:0007669"/>
    <property type="project" value="InterPro"/>
</dbReference>
<evidence type="ECO:0000256" key="2">
    <source>
        <dbReference type="ARBA" id="ARBA00022723"/>
    </source>
</evidence>
<dbReference type="GO" id="GO:0043448">
    <property type="term" value="P:alkane catabolic process"/>
    <property type="evidence" value="ECO:0007669"/>
    <property type="project" value="TreeGrafter"/>
</dbReference>
<organism evidence="6 7">
    <name type="scientific">Desulfofarcimen acetoxidans (strain ATCC 49208 / DSM 771 / KCTC 5769 / VKM B-1644 / 5575)</name>
    <name type="common">Desulfotomaculum acetoxidans</name>
    <dbReference type="NCBI Taxonomy" id="485916"/>
    <lineage>
        <taxon>Bacteria</taxon>
        <taxon>Bacillati</taxon>
        <taxon>Bacillota</taxon>
        <taxon>Clostridia</taxon>
        <taxon>Eubacteriales</taxon>
        <taxon>Peptococcaceae</taxon>
        <taxon>Desulfofarcimen</taxon>
    </lineage>
</organism>
<dbReference type="PANTHER" id="PTHR47627:SF1">
    <property type="entry name" value="RUBREDOXIN-1-RELATED"/>
    <property type="match status" value="1"/>
</dbReference>
<keyword evidence="7" id="KW-1185">Reference proteome</keyword>
<name>C8W1M1_DESAS</name>
<dbReference type="InterPro" id="IPR018527">
    <property type="entry name" value="Rubredoxin_Fe_BS"/>
</dbReference>
<dbReference type="GO" id="GO:0005506">
    <property type="term" value="F:iron ion binding"/>
    <property type="evidence" value="ECO:0007669"/>
    <property type="project" value="InterPro"/>
</dbReference>
<dbReference type="Gene3D" id="2.20.28.10">
    <property type="match status" value="1"/>
</dbReference>
<sequence length="227" mass="24784">MDTRALFKLSYGLYIVTSKIADRYNGQIANTVFQISGTPNTIAVSINKNNLTNEFIRESKLFVVSVLSQESPLSLIGHFGFKSGRDIDKLAGVKYEITENGIPYITQTTLSYMEARVFQEVDAGTHTIFIGELIGAEIFGEGIPMTYDYYHKLKSGIISSTSAGVAEPVIEEVNKTDKYECNVCGYIYDPIEGDPDAGIAAGTAFDDLPADWVCPVCGAGKDKFSKV</sequence>
<proteinExistence type="predicted"/>
<dbReference type="HOGENOM" id="CLU_059021_4_1_9"/>
<dbReference type="Pfam" id="PF00301">
    <property type="entry name" value="Rubredoxin"/>
    <property type="match status" value="1"/>
</dbReference>
<dbReference type="PANTHER" id="PTHR47627">
    <property type="entry name" value="RUBREDOXIN"/>
    <property type="match status" value="1"/>
</dbReference>
<keyword evidence="2" id="KW-0479">Metal-binding</keyword>
<dbReference type="FunFam" id="2.20.28.10:FF:000001">
    <property type="entry name" value="Rubredoxin"/>
    <property type="match status" value="1"/>
</dbReference>
<evidence type="ECO:0000313" key="7">
    <source>
        <dbReference type="Proteomes" id="UP000002217"/>
    </source>
</evidence>
<dbReference type="InterPro" id="IPR024935">
    <property type="entry name" value="Rubredoxin_dom"/>
</dbReference>
<dbReference type="eggNOG" id="COG1853">
    <property type="taxonomic scope" value="Bacteria"/>
</dbReference>
<dbReference type="CDD" id="cd00730">
    <property type="entry name" value="rubredoxin"/>
    <property type="match status" value="1"/>
</dbReference>
<evidence type="ECO:0000259" key="5">
    <source>
        <dbReference type="PROSITE" id="PS50903"/>
    </source>
</evidence>
<evidence type="ECO:0000256" key="3">
    <source>
        <dbReference type="ARBA" id="ARBA00022982"/>
    </source>
</evidence>
<evidence type="ECO:0000256" key="4">
    <source>
        <dbReference type="ARBA" id="ARBA00023004"/>
    </source>
</evidence>
<dbReference type="PRINTS" id="PR00163">
    <property type="entry name" value="RUBREDOXIN"/>
</dbReference>
<feature type="domain" description="Rubredoxin-like" evidence="5">
    <location>
        <begin position="176"/>
        <end position="227"/>
    </location>
</feature>
<dbReference type="GO" id="GO:0009055">
    <property type="term" value="F:electron transfer activity"/>
    <property type="evidence" value="ECO:0007669"/>
    <property type="project" value="TreeGrafter"/>
</dbReference>
<accession>C8W1M1</accession>
<dbReference type="STRING" id="485916.Dtox_2713"/>
<dbReference type="InterPro" id="IPR050526">
    <property type="entry name" value="Rubredoxin_ET"/>
</dbReference>
<protein>
    <submittedName>
        <fullName evidence="6">Flavin reductase domain protein FMN-binding</fullName>
    </submittedName>
</protein>
<dbReference type="SMART" id="SM00903">
    <property type="entry name" value="Flavin_Reduct"/>
    <property type="match status" value="1"/>
</dbReference>
<keyword evidence="1" id="KW-0813">Transport</keyword>
<dbReference type="InterPro" id="IPR002563">
    <property type="entry name" value="Flavin_Rdtase-like_dom"/>
</dbReference>
<dbReference type="Proteomes" id="UP000002217">
    <property type="component" value="Chromosome"/>
</dbReference>
<keyword evidence="3" id="KW-0249">Electron transport</keyword>
<dbReference type="eggNOG" id="COG1773">
    <property type="taxonomic scope" value="Bacteria"/>
</dbReference>
<gene>
    <name evidence="6" type="ordered locus">Dtox_2713</name>
</gene>
<dbReference type="NCBIfam" id="NF045768">
    <property type="entry name" value="RubredRD"/>
    <property type="match status" value="1"/>
</dbReference>
<dbReference type="InterPro" id="IPR024934">
    <property type="entry name" value="Rubredoxin-like_dom"/>
</dbReference>
<dbReference type="KEGG" id="dae:Dtox_2713"/>
<dbReference type="PROSITE" id="PS00202">
    <property type="entry name" value="RUBREDOXIN"/>
    <property type="match status" value="1"/>
</dbReference>
<dbReference type="EMBL" id="CP001720">
    <property type="protein sequence ID" value="ACV63492.1"/>
    <property type="molecule type" value="Genomic_DNA"/>
</dbReference>
<reference evidence="6 7" key="1">
    <citation type="journal article" date="2009" name="Stand. Genomic Sci.">
        <title>Complete genome sequence of Desulfotomaculum acetoxidans type strain (5575).</title>
        <authorList>
            <person name="Spring S."/>
            <person name="Lapidus A."/>
            <person name="Schroder M."/>
            <person name="Gleim D."/>
            <person name="Sims D."/>
            <person name="Meincke L."/>
            <person name="Glavina Del Rio T."/>
            <person name="Tice H."/>
            <person name="Copeland A."/>
            <person name="Cheng J.F."/>
            <person name="Lucas S."/>
            <person name="Chen F."/>
            <person name="Nolan M."/>
            <person name="Bruce D."/>
            <person name="Goodwin L."/>
            <person name="Pitluck S."/>
            <person name="Ivanova N."/>
            <person name="Mavromatis K."/>
            <person name="Mikhailova N."/>
            <person name="Pati A."/>
            <person name="Chen A."/>
            <person name="Palaniappan K."/>
            <person name="Land M."/>
            <person name="Hauser L."/>
            <person name="Chang Y.J."/>
            <person name="Jeffries C.D."/>
            <person name="Chain P."/>
            <person name="Saunders E."/>
            <person name="Brettin T."/>
            <person name="Detter J.C."/>
            <person name="Goker M."/>
            <person name="Bristow J."/>
            <person name="Eisen J.A."/>
            <person name="Markowitz V."/>
            <person name="Hugenholtz P."/>
            <person name="Kyrpides N.C."/>
            <person name="Klenk H.P."/>
            <person name="Han C."/>
        </authorList>
    </citation>
    <scope>NUCLEOTIDE SEQUENCE [LARGE SCALE GENOMIC DNA]</scope>
    <source>
        <strain evidence="7">ATCC 49208 / DSM 771 / VKM B-1644</strain>
    </source>
</reference>
<keyword evidence="4" id="KW-0408">Iron</keyword>
<dbReference type="SUPFAM" id="SSF50475">
    <property type="entry name" value="FMN-binding split barrel"/>
    <property type="match status" value="1"/>
</dbReference>
<dbReference type="Pfam" id="PF01613">
    <property type="entry name" value="Flavin_Reduct"/>
    <property type="match status" value="1"/>
</dbReference>
<dbReference type="InterPro" id="IPR012349">
    <property type="entry name" value="Split_barrel_FMN-bd"/>
</dbReference>
<dbReference type="OrthoDB" id="9799749at2"/>
<dbReference type="PROSITE" id="PS50903">
    <property type="entry name" value="RUBREDOXIN_LIKE"/>
    <property type="match status" value="1"/>
</dbReference>
<evidence type="ECO:0000256" key="1">
    <source>
        <dbReference type="ARBA" id="ARBA00022448"/>
    </source>
</evidence>
<dbReference type="AlphaFoldDB" id="C8W1M1"/>
<evidence type="ECO:0000313" key="6">
    <source>
        <dbReference type="EMBL" id="ACV63492.1"/>
    </source>
</evidence>
<dbReference type="GO" id="GO:0016646">
    <property type="term" value="F:oxidoreductase activity, acting on the CH-NH group of donors, NAD or NADP as acceptor"/>
    <property type="evidence" value="ECO:0007669"/>
    <property type="project" value="UniProtKB-ARBA"/>
</dbReference>
<dbReference type="Gene3D" id="2.30.110.10">
    <property type="entry name" value="Electron Transport, Fmn-binding Protein, Chain A"/>
    <property type="match status" value="1"/>
</dbReference>